<dbReference type="EMBL" id="HBUF01159116">
    <property type="protein sequence ID" value="CAG6649672.1"/>
    <property type="molecule type" value="Transcribed_RNA"/>
</dbReference>
<dbReference type="Gene3D" id="3.40.50.150">
    <property type="entry name" value="Vaccinia Virus protein VP39"/>
    <property type="match status" value="1"/>
</dbReference>
<proteinExistence type="predicted"/>
<dbReference type="EC" id="2.1.1.319" evidence="1"/>
<evidence type="ECO:0000259" key="7">
    <source>
        <dbReference type="Pfam" id="PF22528"/>
    </source>
</evidence>
<dbReference type="EMBL" id="HBUF01159117">
    <property type="protein sequence ID" value="CAG6649673.1"/>
    <property type="molecule type" value="Transcribed_RNA"/>
</dbReference>
<evidence type="ECO:0000256" key="3">
    <source>
        <dbReference type="ARBA" id="ARBA00022679"/>
    </source>
</evidence>
<name>A0A8D8RHA8_9HEMI</name>
<evidence type="ECO:0000256" key="6">
    <source>
        <dbReference type="PROSITE-ProRule" id="PRU01015"/>
    </source>
</evidence>
<protein>
    <recommendedName>
        <fullName evidence="1">type I protein arginine methyltransferase</fullName>
        <ecNumber evidence="1">2.1.1.319</ecNumber>
    </recommendedName>
</protein>
<dbReference type="Gene3D" id="2.70.160.11">
    <property type="entry name" value="Hnrnp arginine n-methyltransferase1"/>
    <property type="match status" value="1"/>
</dbReference>
<feature type="domain" description="Protein arginine N-methyltransferase" evidence="7">
    <location>
        <begin position="179"/>
        <end position="332"/>
    </location>
</feature>
<dbReference type="Pfam" id="PF06325">
    <property type="entry name" value="PrmA"/>
    <property type="match status" value="1"/>
</dbReference>
<keyword evidence="4 6" id="KW-0949">S-adenosyl-L-methionine</keyword>
<dbReference type="Pfam" id="PF22528">
    <property type="entry name" value="PRMT_C"/>
    <property type="match status" value="1"/>
</dbReference>
<dbReference type="FunFam" id="3.40.50.150:FF:000003">
    <property type="entry name" value="Blast:Protein arginine N-methyltransferase 1"/>
    <property type="match status" value="1"/>
</dbReference>
<accession>A0A8D8RHA8</accession>
<dbReference type="InterPro" id="IPR025799">
    <property type="entry name" value="Arg_MeTrfase"/>
</dbReference>
<dbReference type="InterPro" id="IPR055135">
    <property type="entry name" value="PRMT_dom"/>
</dbReference>
<keyword evidence="2 6" id="KW-0489">Methyltransferase</keyword>
<keyword evidence="3 6" id="KW-0808">Transferase</keyword>
<evidence type="ECO:0000313" key="8">
    <source>
        <dbReference type="EMBL" id="CAG6649672.1"/>
    </source>
</evidence>
<dbReference type="GO" id="GO:0042054">
    <property type="term" value="F:histone methyltransferase activity"/>
    <property type="evidence" value="ECO:0007669"/>
    <property type="project" value="TreeGrafter"/>
</dbReference>
<dbReference type="AlphaFoldDB" id="A0A8D8RHA8"/>
<dbReference type="PANTHER" id="PTHR11006">
    <property type="entry name" value="PROTEIN ARGININE N-METHYLTRANSFERASE"/>
    <property type="match status" value="1"/>
</dbReference>
<evidence type="ECO:0000256" key="4">
    <source>
        <dbReference type="ARBA" id="ARBA00022691"/>
    </source>
</evidence>
<comment type="catalytic activity">
    <reaction evidence="5">
        <text>L-arginyl-[protein] + S-adenosyl-L-methionine = N(omega)-methyl-L-arginyl-[protein] + S-adenosyl-L-homocysteine + H(+)</text>
        <dbReference type="Rhea" id="RHEA:48100"/>
        <dbReference type="Rhea" id="RHEA-COMP:10532"/>
        <dbReference type="Rhea" id="RHEA-COMP:11990"/>
        <dbReference type="ChEBI" id="CHEBI:15378"/>
        <dbReference type="ChEBI" id="CHEBI:29965"/>
        <dbReference type="ChEBI" id="CHEBI:57856"/>
        <dbReference type="ChEBI" id="CHEBI:59789"/>
        <dbReference type="ChEBI" id="CHEBI:65280"/>
    </reaction>
    <physiologicalReaction direction="left-to-right" evidence="5">
        <dbReference type="Rhea" id="RHEA:48101"/>
    </physiologicalReaction>
</comment>
<dbReference type="GO" id="GO:0032259">
    <property type="term" value="P:methylation"/>
    <property type="evidence" value="ECO:0007669"/>
    <property type="project" value="UniProtKB-KW"/>
</dbReference>
<dbReference type="CDD" id="cd02440">
    <property type="entry name" value="AdoMet_MTases"/>
    <property type="match status" value="1"/>
</dbReference>
<evidence type="ECO:0000256" key="1">
    <source>
        <dbReference type="ARBA" id="ARBA00011925"/>
    </source>
</evidence>
<dbReference type="GO" id="GO:0005634">
    <property type="term" value="C:nucleus"/>
    <property type="evidence" value="ECO:0007669"/>
    <property type="project" value="TreeGrafter"/>
</dbReference>
<evidence type="ECO:0000256" key="2">
    <source>
        <dbReference type="ARBA" id="ARBA00022603"/>
    </source>
</evidence>
<dbReference type="SUPFAM" id="SSF53335">
    <property type="entry name" value="S-adenosyl-L-methionine-dependent methyltransferases"/>
    <property type="match status" value="1"/>
</dbReference>
<reference evidence="8" key="1">
    <citation type="submission" date="2021-05" db="EMBL/GenBank/DDBJ databases">
        <authorList>
            <person name="Alioto T."/>
            <person name="Alioto T."/>
            <person name="Gomez Garrido J."/>
        </authorList>
    </citation>
    <scope>NUCLEOTIDE SEQUENCE</scope>
</reference>
<dbReference type="GO" id="GO:0035242">
    <property type="term" value="F:protein-arginine omega-N asymmetric methyltransferase activity"/>
    <property type="evidence" value="ECO:0007669"/>
    <property type="project" value="UniProtKB-EC"/>
</dbReference>
<evidence type="ECO:0000256" key="5">
    <source>
        <dbReference type="ARBA" id="ARBA00049303"/>
    </source>
</evidence>
<organism evidence="8">
    <name type="scientific">Cacopsylla melanoneura</name>
    <dbReference type="NCBI Taxonomy" id="428564"/>
    <lineage>
        <taxon>Eukaryota</taxon>
        <taxon>Metazoa</taxon>
        <taxon>Ecdysozoa</taxon>
        <taxon>Arthropoda</taxon>
        <taxon>Hexapoda</taxon>
        <taxon>Insecta</taxon>
        <taxon>Pterygota</taxon>
        <taxon>Neoptera</taxon>
        <taxon>Paraneoptera</taxon>
        <taxon>Hemiptera</taxon>
        <taxon>Sternorrhyncha</taxon>
        <taxon>Psylloidea</taxon>
        <taxon>Psyllidae</taxon>
        <taxon>Psyllinae</taxon>
        <taxon>Cacopsylla</taxon>
    </lineage>
</organism>
<dbReference type="PANTHER" id="PTHR11006:SF53">
    <property type="entry name" value="PROTEIN ARGININE N-METHYLTRANSFERASE 3"/>
    <property type="match status" value="1"/>
</dbReference>
<dbReference type="InterPro" id="IPR029063">
    <property type="entry name" value="SAM-dependent_MTases_sf"/>
</dbReference>
<sequence length="354" mass="40547">MGLGLKKTSPSKKPLVYPLKTFDMDLDEMTSREIFEDVYADFRTHQSTYKDKQLVECFHNSIVNNSHLFKDRVVLEIGCGMGLLSLFCAQAGAKHVISVDCSVITQLTEIIVKENNMSDVITVIRSRIEDVKQLPHGIKKVDIIVSNWMGHSLYLDTIINAIIFARDKFLQPNGLILPDRAELYCVAANDGIASSKYSYWHDVYGFDMEPIQRDWSNIAKFHTVPDDKIMTDPVLVHCIDLNTCKLKDTNFNLEFTLVSTAGGFINSLVIYFKTYFLDGLYTLDTSPLSRPTHWAQTVLFIDKTIVVPDKASLLCNLELIRLRDKQNSVQFNLAMDYFGYAQYFFEKKYILSFY</sequence>
<dbReference type="PROSITE" id="PS51678">
    <property type="entry name" value="SAM_MT_PRMT"/>
    <property type="match status" value="1"/>
</dbReference>